<dbReference type="RefSeq" id="WP_195867957.1">
    <property type="nucleotide sequence ID" value="NZ_JADPKZ010000045.1"/>
</dbReference>
<reference evidence="1 2" key="1">
    <citation type="submission" date="2020-11" db="EMBL/GenBank/DDBJ databases">
        <title>Genomic insight of Alicyclobacillus mali FL 18 reveals a new arsenic-resistant strain, with potential in environmental biotechnology.</title>
        <authorList>
            <person name="Fiorentino G."/>
            <person name="Gallo G."/>
            <person name="Aulitto M."/>
        </authorList>
    </citation>
    <scope>NUCLEOTIDE SEQUENCE [LARGE SCALE GENOMIC DNA]</scope>
    <source>
        <strain evidence="1 2">FL 18</strain>
    </source>
</reference>
<evidence type="ECO:0000313" key="1">
    <source>
        <dbReference type="EMBL" id="MBF8378482.1"/>
    </source>
</evidence>
<comment type="caution">
    <text evidence="1">The sequence shown here is derived from an EMBL/GenBank/DDBJ whole genome shotgun (WGS) entry which is preliminary data.</text>
</comment>
<dbReference type="Proteomes" id="UP000642910">
    <property type="component" value="Unassembled WGS sequence"/>
</dbReference>
<evidence type="ECO:0000313" key="2">
    <source>
        <dbReference type="Proteomes" id="UP000642910"/>
    </source>
</evidence>
<dbReference type="EMBL" id="JADPKZ010000045">
    <property type="protein sequence ID" value="MBF8378482.1"/>
    <property type="molecule type" value="Genomic_DNA"/>
</dbReference>
<dbReference type="InterPro" id="IPR027417">
    <property type="entry name" value="P-loop_NTPase"/>
</dbReference>
<proteinExistence type="predicted"/>
<keyword evidence="2" id="KW-1185">Reference proteome</keyword>
<dbReference type="SUPFAM" id="SSF52540">
    <property type="entry name" value="P-loop containing nucleoside triphosphate hydrolases"/>
    <property type="match status" value="1"/>
</dbReference>
<gene>
    <name evidence="1" type="ORF">IW967_11515</name>
</gene>
<accession>A0ABS0F5E2</accession>
<protein>
    <submittedName>
        <fullName evidence="1">AAA family ATPase</fullName>
    </submittedName>
</protein>
<dbReference type="Gene3D" id="3.40.50.300">
    <property type="entry name" value="P-loop containing nucleotide triphosphate hydrolases"/>
    <property type="match status" value="1"/>
</dbReference>
<dbReference type="Pfam" id="PF13238">
    <property type="entry name" value="AAA_18"/>
    <property type="match status" value="1"/>
</dbReference>
<organism evidence="1 2">
    <name type="scientific">Alicyclobacillus mali</name>
    <name type="common">ex Roth et al. 2021</name>
    <dbReference type="NCBI Taxonomy" id="1123961"/>
    <lineage>
        <taxon>Bacteria</taxon>
        <taxon>Bacillati</taxon>
        <taxon>Bacillota</taxon>
        <taxon>Bacilli</taxon>
        <taxon>Bacillales</taxon>
        <taxon>Alicyclobacillaceae</taxon>
        <taxon>Alicyclobacillus</taxon>
    </lineage>
</organism>
<name>A0ABS0F5E2_9BACL</name>
<sequence length="195" mass="22357">MERRFQHVFLMGPMGSGKSTVAQYLRREMGYIRYSLAAPVDAVLDIAAPWLKDASKAVRRPYLQKVGRFLREFKPNPLLLAAEEVLKHTTSPIVIDDGRTVEEAVWADQHGFLVIILTASEFVRRRRILARDGELPDGRTHEDMTEQQWQHARGFLIDTSDLTEDEMCQMVRAAIESRRLAMCKREERTANGDEA</sequence>